<proteinExistence type="predicted"/>
<dbReference type="EMBL" id="QXFV01002172">
    <property type="protein sequence ID" value="KAE8991720.1"/>
    <property type="molecule type" value="Genomic_DNA"/>
</dbReference>
<feature type="compositionally biased region" description="Basic and acidic residues" evidence="1">
    <location>
        <begin position="251"/>
        <end position="262"/>
    </location>
</feature>
<accession>A0A6A3J3F6</accession>
<evidence type="ECO:0000256" key="1">
    <source>
        <dbReference type="SAM" id="MobiDB-lite"/>
    </source>
</evidence>
<dbReference type="OrthoDB" id="10383102at2759"/>
<evidence type="ECO:0000313" key="6">
    <source>
        <dbReference type="Proteomes" id="UP000434957"/>
    </source>
</evidence>
<feature type="compositionally biased region" description="Polar residues" evidence="1">
    <location>
        <begin position="75"/>
        <end position="87"/>
    </location>
</feature>
<organism evidence="2 7">
    <name type="scientific">Phytophthora rubi</name>
    <dbReference type="NCBI Taxonomy" id="129364"/>
    <lineage>
        <taxon>Eukaryota</taxon>
        <taxon>Sar</taxon>
        <taxon>Stramenopiles</taxon>
        <taxon>Oomycota</taxon>
        <taxon>Peronosporomycetes</taxon>
        <taxon>Peronosporales</taxon>
        <taxon>Peronosporaceae</taxon>
        <taxon>Phytophthora</taxon>
    </lineage>
</organism>
<feature type="compositionally biased region" description="Acidic residues" evidence="1">
    <location>
        <begin position="197"/>
        <end position="209"/>
    </location>
</feature>
<comment type="caution">
    <text evidence="2">The sequence shown here is derived from an EMBL/GenBank/DDBJ whole genome shotgun (WGS) entry which is preliminary data.</text>
</comment>
<evidence type="ECO:0000313" key="5">
    <source>
        <dbReference type="Proteomes" id="UP000429607"/>
    </source>
</evidence>
<feature type="compositionally biased region" description="Low complexity" evidence="1">
    <location>
        <begin position="58"/>
        <end position="68"/>
    </location>
</feature>
<gene>
    <name evidence="3" type="ORF">PR001_g21147</name>
    <name evidence="2" type="ORF">PR002_g21617</name>
    <name evidence="4" type="ORF">PR003_g22315</name>
</gene>
<feature type="compositionally biased region" description="Polar residues" evidence="1">
    <location>
        <begin position="122"/>
        <end position="136"/>
    </location>
</feature>
<sequence length="303" mass="32297">MPTHQVGEAVHYRHSDAESLAAFLATFQQDLQISIKESATDLRSPQEASLTPLVKTTAAASSSFDTTSEPGTIRTAATDQPPSSTPTVDGDGYIVVRRRAHNGTHGHQQAPGHTEAGEHRNVSASTTTKVQRSAANSRRAGEATAKDGGTSQVHPQQRPRDKRQTGQGHPKKKGTSISPTFEQFQRARAQGRFEALADSDDDDSEDEEAPYAYESSHEPAEAITGRDQHVSNSPTAPDVPARGPTESQLAKADRSTEHRQSDAETIGCSHRLSGEGEAADEEMISDTLSVQSGYVGSSAPSCT</sequence>
<evidence type="ECO:0000313" key="7">
    <source>
        <dbReference type="Proteomes" id="UP000435112"/>
    </source>
</evidence>
<dbReference type="EMBL" id="QXFU01002209">
    <property type="protein sequence ID" value="KAE8988891.1"/>
    <property type="molecule type" value="Genomic_DNA"/>
</dbReference>
<evidence type="ECO:0000313" key="2">
    <source>
        <dbReference type="EMBL" id="KAE8988891.1"/>
    </source>
</evidence>
<name>A0A6A3J3F6_9STRA</name>
<feature type="compositionally biased region" description="Polar residues" evidence="1">
    <location>
        <begin position="286"/>
        <end position="303"/>
    </location>
</feature>
<reference evidence="5 7" key="1">
    <citation type="submission" date="2018-09" db="EMBL/GenBank/DDBJ databases">
        <title>Genomic investigation of the strawberry pathogen Phytophthora fragariae indicates pathogenicity is determined by transcriptional variation in three key races.</title>
        <authorList>
            <person name="Adams T.M."/>
            <person name="Armitage A.D."/>
            <person name="Sobczyk M.K."/>
            <person name="Bates H.J."/>
            <person name="Dunwell J.M."/>
            <person name="Nellist C.F."/>
            <person name="Harrison R.J."/>
        </authorList>
    </citation>
    <scope>NUCLEOTIDE SEQUENCE [LARGE SCALE GENOMIC DNA]</scope>
    <source>
        <strain evidence="3 5">SCRP249</strain>
        <strain evidence="2 7">SCRP324</strain>
        <strain evidence="4 6">SCRP333</strain>
    </source>
</reference>
<feature type="region of interest" description="Disordered" evidence="1">
    <location>
        <begin position="58"/>
        <end position="303"/>
    </location>
</feature>
<protein>
    <submittedName>
        <fullName evidence="2">Uncharacterized protein</fullName>
    </submittedName>
</protein>
<dbReference type="Proteomes" id="UP000434957">
    <property type="component" value="Unassembled WGS sequence"/>
</dbReference>
<keyword evidence="6" id="KW-1185">Reference proteome</keyword>
<dbReference type="AlphaFoldDB" id="A0A6A3J3F6"/>
<evidence type="ECO:0000313" key="3">
    <source>
        <dbReference type="EMBL" id="KAE8991720.1"/>
    </source>
</evidence>
<dbReference type="EMBL" id="QXFT01002193">
    <property type="protein sequence ID" value="KAE9302265.1"/>
    <property type="molecule type" value="Genomic_DNA"/>
</dbReference>
<feature type="compositionally biased region" description="Basic and acidic residues" evidence="1">
    <location>
        <begin position="215"/>
        <end position="229"/>
    </location>
</feature>
<dbReference type="Proteomes" id="UP000435112">
    <property type="component" value="Unassembled WGS sequence"/>
</dbReference>
<evidence type="ECO:0000313" key="4">
    <source>
        <dbReference type="EMBL" id="KAE9302265.1"/>
    </source>
</evidence>
<dbReference type="Proteomes" id="UP000429607">
    <property type="component" value="Unassembled WGS sequence"/>
</dbReference>